<sequence>MNKTCTANSRCSTVPRHSGILLPLYYIHVELVPVHRLLQYYDIQMYGAHECHENTGDSKNDHNVQTIRARKMSKVLQIIPIYTACVRDIRNKNKTVSMIECVQARTQKDLSQLPASKYKDKMT</sequence>
<evidence type="ECO:0000313" key="1">
    <source>
        <dbReference type="EMBL" id="MBY86695.1"/>
    </source>
</evidence>
<accession>A0A2S2R9N0</accession>
<name>A0A2S2R9N0_9HEMI</name>
<proteinExistence type="predicted"/>
<protein>
    <submittedName>
        <fullName evidence="1">Uncharacterized protein</fullName>
    </submittedName>
</protein>
<reference evidence="1" key="1">
    <citation type="submission" date="2018-04" db="EMBL/GenBank/DDBJ databases">
        <title>Transcriptome assembly of Sipha flava.</title>
        <authorList>
            <person name="Scully E.D."/>
            <person name="Geib S.M."/>
            <person name="Palmer N.A."/>
            <person name="Koch K."/>
            <person name="Bradshaw J."/>
            <person name="Heng-Moss T."/>
            <person name="Sarath G."/>
        </authorList>
    </citation>
    <scope>NUCLEOTIDE SEQUENCE</scope>
</reference>
<dbReference type="EMBL" id="GGMS01017492">
    <property type="protein sequence ID" value="MBY86695.1"/>
    <property type="molecule type" value="Transcribed_RNA"/>
</dbReference>
<gene>
    <name evidence="1" type="ORF">g.163651</name>
</gene>
<organism evidence="1">
    <name type="scientific">Sipha flava</name>
    <name type="common">yellow sugarcane aphid</name>
    <dbReference type="NCBI Taxonomy" id="143950"/>
    <lineage>
        <taxon>Eukaryota</taxon>
        <taxon>Metazoa</taxon>
        <taxon>Ecdysozoa</taxon>
        <taxon>Arthropoda</taxon>
        <taxon>Hexapoda</taxon>
        <taxon>Insecta</taxon>
        <taxon>Pterygota</taxon>
        <taxon>Neoptera</taxon>
        <taxon>Paraneoptera</taxon>
        <taxon>Hemiptera</taxon>
        <taxon>Sternorrhyncha</taxon>
        <taxon>Aphidomorpha</taxon>
        <taxon>Aphidoidea</taxon>
        <taxon>Aphididae</taxon>
        <taxon>Sipha</taxon>
    </lineage>
</organism>
<dbReference type="AlphaFoldDB" id="A0A2S2R9N0"/>